<dbReference type="OrthoDB" id="2629178at2"/>
<evidence type="ECO:0000313" key="1">
    <source>
        <dbReference type="EMBL" id="GAF07127.1"/>
    </source>
</evidence>
<dbReference type="RefSeq" id="WP_036646769.1">
    <property type="nucleotide sequence ID" value="NZ_BAVZ01000002.1"/>
</dbReference>
<accession>W7YF63</accession>
<comment type="caution">
    <text evidence="1">The sequence shown here is derived from an EMBL/GenBank/DDBJ whole genome shotgun (WGS) entry which is preliminary data.</text>
</comment>
<dbReference type="eggNOG" id="ENOG50306IF">
    <property type="taxonomic scope" value="Bacteria"/>
</dbReference>
<dbReference type="AlphaFoldDB" id="W7YF63"/>
<gene>
    <name evidence="1" type="ORF">JCM16418_1117</name>
</gene>
<name>W7YF63_9BACL</name>
<protein>
    <submittedName>
        <fullName evidence="1">Uncharacterized protein</fullName>
    </submittedName>
</protein>
<organism evidence="1 2">
    <name type="scientific">Paenibacillus pini JCM 16418</name>
    <dbReference type="NCBI Taxonomy" id="1236976"/>
    <lineage>
        <taxon>Bacteria</taxon>
        <taxon>Bacillati</taxon>
        <taxon>Bacillota</taxon>
        <taxon>Bacilli</taxon>
        <taxon>Bacillales</taxon>
        <taxon>Paenibacillaceae</taxon>
        <taxon>Paenibacillus</taxon>
    </lineage>
</organism>
<reference evidence="1 2" key="1">
    <citation type="journal article" date="2014" name="Genome Announc.">
        <title>Draft Genome Sequence of Paenibacillus pini JCM 16418T, Isolated from the Rhizosphere of Pine Tree.</title>
        <authorList>
            <person name="Yuki M."/>
            <person name="Oshima K."/>
            <person name="Suda W."/>
            <person name="Oshida Y."/>
            <person name="Kitamura K."/>
            <person name="Iida Y."/>
            <person name="Hattori M."/>
            <person name="Ohkuma M."/>
        </authorList>
    </citation>
    <scope>NUCLEOTIDE SEQUENCE [LARGE SCALE GENOMIC DNA]</scope>
    <source>
        <strain evidence="1 2">JCM 16418</strain>
    </source>
</reference>
<sequence length="53" mass="6283">MIVYDVIVDGEVKETIKPLNQRLQAIYTFVSEEAKLMTKKYKGTVYLNRRIIY</sequence>
<keyword evidence="2" id="KW-1185">Reference proteome</keyword>
<proteinExistence type="predicted"/>
<dbReference type="Proteomes" id="UP000019364">
    <property type="component" value="Unassembled WGS sequence"/>
</dbReference>
<dbReference type="EMBL" id="BAVZ01000002">
    <property type="protein sequence ID" value="GAF07127.1"/>
    <property type="molecule type" value="Genomic_DNA"/>
</dbReference>
<evidence type="ECO:0000313" key="2">
    <source>
        <dbReference type="Proteomes" id="UP000019364"/>
    </source>
</evidence>